<comment type="function">
    <text evidence="1 11">Catalyzes the reversible adenylation of nicotinate mononucleotide (NaMN) to nicotinic acid adenine dinucleotide (NaAD).</text>
</comment>
<keyword evidence="7 11" id="KW-0547">Nucleotide-binding</keyword>
<evidence type="ECO:0000256" key="3">
    <source>
        <dbReference type="ARBA" id="ARBA00009014"/>
    </source>
</evidence>
<evidence type="ECO:0000256" key="9">
    <source>
        <dbReference type="ARBA" id="ARBA00023027"/>
    </source>
</evidence>
<evidence type="ECO:0000256" key="8">
    <source>
        <dbReference type="ARBA" id="ARBA00022840"/>
    </source>
</evidence>
<dbReference type="InterPro" id="IPR004821">
    <property type="entry name" value="Cyt_trans-like"/>
</dbReference>
<comment type="similarity">
    <text evidence="3 11">Belongs to the NadD family.</text>
</comment>
<dbReference type="PANTHER" id="PTHR39321">
    <property type="entry name" value="NICOTINATE-NUCLEOTIDE ADENYLYLTRANSFERASE-RELATED"/>
    <property type="match status" value="1"/>
</dbReference>
<evidence type="ECO:0000256" key="11">
    <source>
        <dbReference type="HAMAP-Rule" id="MF_00244"/>
    </source>
</evidence>
<evidence type="ECO:0000256" key="4">
    <source>
        <dbReference type="ARBA" id="ARBA00022642"/>
    </source>
</evidence>
<evidence type="ECO:0000256" key="1">
    <source>
        <dbReference type="ARBA" id="ARBA00002324"/>
    </source>
</evidence>
<keyword evidence="14" id="KW-1185">Reference proteome</keyword>
<dbReference type="NCBIfam" id="NF000840">
    <property type="entry name" value="PRK00071.1-3"/>
    <property type="match status" value="1"/>
</dbReference>
<dbReference type="InterPro" id="IPR005248">
    <property type="entry name" value="NadD/NMNAT"/>
</dbReference>
<evidence type="ECO:0000256" key="7">
    <source>
        <dbReference type="ARBA" id="ARBA00022741"/>
    </source>
</evidence>
<dbReference type="NCBIfam" id="NF000839">
    <property type="entry name" value="PRK00071.1-1"/>
    <property type="match status" value="1"/>
</dbReference>
<dbReference type="Pfam" id="PF01467">
    <property type="entry name" value="CTP_transf_like"/>
    <property type="match status" value="1"/>
</dbReference>
<gene>
    <name evidence="11 13" type="primary">nadD</name>
    <name evidence="13" type="ORF">KFZ77_05410</name>
</gene>
<keyword evidence="6 11" id="KW-0548">Nucleotidyltransferase</keyword>
<keyword evidence="9 11" id="KW-0520">NAD</keyword>
<keyword evidence="8 11" id="KW-0067">ATP-binding</keyword>
<keyword evidence="4 11" id="KW-0662">Pyridine nucleotide biosynthesis</keyword>
<dbReference type="NCBIfam" id="TIGR00482">
    <property type="entry name" value="nicotinate (nicotinamide) nucleotide adenylyltransferase"/>
    <property type="match status" value="1"/>
</dbReference>
<proteinExistence type="inferred from homology"/>
<dbReference type="PANTHER" id="PTHR39321:SF3">
    <property type="entry name" value="PHOSPHOPANTETHEINE ADENYLYLTRANSFERASE"/>
    <property type="match status" value="1"/>
</dbReference>
<dbReference type="EC" id="2.7.7.18" evidence="11"/>
<evidence type="ECO:0000259" key="12">
    <source>
        <dbReference type="Pfam" id="PF01467"/>
    </source>
</evidence>
<reference evidence="13 14" key="1">
    <citation type="submission" date="2021-05" db="EMBL/GenBank/DDBJ databases">
        <title>Isolation, identification, and the growth promoting effects of Pantoea dispersa strain YSD J2 from the aboveground leaves of Cyperus esculentus L.Var. Sativus.</title>
        <authorList>
            <person name="Wang S."/>
            <person name="Tang X.M."/>
            <person name="Huang Y.N."/>
        </authorList>
    </citation>
    <scope>NUCLEOTIDE SEQUENCE [LARGE SCALE GENOMIC DNA]</scope>
    <source>
        <strain evidence="14">YSD YN2</strain>
    </source>
</reference>
<dbReference type="NCBIfam" id="TIGR00125">
    <property type="entry name" value="cyt_tran_rel"/>
    <property type="match status" value="1"/>
</dbReference>
<dbReference type="Gene3D" id="3.40.50.620">
    <property type="entry name" value="HUPs"/>
    <property type="match status" value="1"/>
</dbReference>
<evidence type="ECO:0000256" key="2">
    <source>
        <dbReference type="ARBA" id="ARBA00005019"/>
    </source>
</evidence>
<dbReference type="GO" id="GO:0004515">
    <property type="term" value="F:nicotinate-nucleotide adenylyltransferase activity"/>
    <property type="evidence" value="ECO:0007669"/>
    <property type="project" value="UniProtKB-EC"/>
</dbReference>
<evidence type="ECO:0000313" key="14">
    <source>
        <dbReference type="Proteomes" id="UP001156318"/>
    </source>
</evidence>
<dbReference type="Proteomes" id="UP001156318">
    <property type="component" value="Chromosome"/>
</dbReference>
<dbReference type="HAMAP" id="MF_00244">
    <property type="entry name" value="NaMN_adenylyltr"/>
    <property type="match status" value="1"/>
</dbReference>
<organism evidence="13 14">
    <name type="scientific">Siccibacter colletis</name>
    <dbReference type="NCBI Taxonomy" id="1505757"/>
    <lineage>
        <taxon>Bacteria</taxon>
        <taxon>Pseudomonadati</taxon>
        <taxon>Pseudomonadota</taxon>
        <taxon>Gammaproteobacteria</taxon>
        <taxon>Enterobacterales</taxon>
        <taxon>Enterobacteriaceae</taxon>
        <taxon>Siccibacter</taxon>
    </lineage>
</organism>
<feature type="domain" description="Cytidyltransferase-like" evidence="12">
    <location>
        <begin position="8"/>
        <end position="188"/>
    </location>
</feature>
<dbReference type="EMBL" id="CP074352">
    <property type="protein sequence ID" value="UYU32960.1"/>
    <property type="molecule type" value="Genomic_DNA"/>
</dbReference>
<evidence type="ECO:0000256" key="10">
    <source>
        <dbReference type="ARBA" id="ARBA00048721"/>
    </source>
</evidence>
<protein>
    <recommendedName>
        <fullName evidence="11">Probable nicotinate-nucleotide adenylyltransferase</fullName>
        <ecNumber evidence="11">2.7.7.18</ecNumber>
    </recommendedName>
    <alternativeName>
        <fullName evidence="11">Deamido-NAD(+) diphosphorylase</fullName>
    </alternativeName>
    <alternativeName>
        <fullName evidence="11">Deamido-NAD(+) pyrophosphorylase</fullName>
    </alternativeName>
    <alternativeName>
        <fullName evidence="11">Nicotinate mononucleotide adenylyltransferase</fullName>
        <shortName evidence="11">NaMN adenylyltransferase</shortName>
    </alternativeName>
</protein>
<evidence type="ECO:0000256" key="6">
    <source>
        <dbReference type="ARBA" id="ARBA00022695"/>
    </source>
</evidence>
<keyword evidence="5 11" id="KW-0808">Transferase</keyword>
<dbReference type="CDD" id="cd02165">
    <property type="entry name" value="NMNAT"/>
    <property type="match status" value="1"/>
</dbReference>
<sequence length="220" mass="24997">MSMALHALFGGTFDPIHCGHLRVVEALAQQVKLARITIMPNNVPPHRPQPMASSIQRKEMVALAIADNPLFALDERELQRTTPSYTADTLAQWREEQGYTRPLAFIIGQDSLLTLPTWYHAGRLLSLCHILVCRRPGYPVQMKSEEEQRWLEAHLTNDPALLHQEPAGRIWLADTPLVDISATAIRQRLQRGQSCRELLPEAVENYIRAHRLYHTDSQTA</sequence>
<accession>A0ABY6JGQ3</accession>
<name>A0ABY6JGQ3_9ENTR</name>
<comment type="catalytic activity">
    <reaction evidence="10 11">
        <text>nicotinate beta-D-ribonucleotide + ATP + H(+) = deamido-NAD(+) + diphosphate</text>
        <dbReference type="Rhea" id="RHEA:22860"/>
        <dbReference type="ChEBI" id="CHEBI:15378"/>
        <dbReference type="ChEBI" id="CHEBI:30616"/>
        <dbReference type="ChEBI" id="CHEBI:33019"/>
        <dbReference type="ChEBI" id="CHEBI:57502"/>
        <dbReference type="ChEBI" id="CHEBI:58437"/>
        <dbReference type="EC" id="2.7.7.18"/>
    </reaction>
</comment>
<dbReference type="InterPro" id="IPR014729">
    <property type="entry name" value="Rossmann-like_a/b/a_fold"/>
</dbReference>
<evidence type="ECO:0000313" key="13">
    <source>
        <dbReference type="EMBL" id="UYU32960.1"/>
    </source>
</evidence>
<evidence type="ECO:0000256" key="5">
    <source>
        <dbReference type="ARBA" id="ARBA00022679"/>
    </source>
</evidence>
<comment type="pathway">
    <text evidence="2 11">Cofactor biosynthesis; NAD(+) biosynthesis; deamido-NAD(+) from nicotinate D-ribonucleotide: step 1/1.</text>
</comment>
<dbReference type="SUPFAM" id="SSF52374">
    <property type="entry name" value="Nucleotidylyl transferase"/>
    <property type="match status" value="1"/>
</dbReference>